<evidence type="ECO:0000256" key="5">
    <source>
        <dbReference type="ARBA" id="ARBA00022643"/>
    </source>
</evidence>
<dbReference type="InterPro" id="IPR008254">
    <property type="entry name" value="Flavodoxin/NO_synth"/>
</dbReference>
<keyword evidence="6 12" id="KW-0479">Metal-binding</keyword>
<dbReference type="SUPFAM" id="SSF52343">
    <property type="entry name" value="Ferredoxin reductase-like, C-terminal NADP-linked domain"/>
    <property type="match status" value="2"/>
</dbReference>
<feature type="domain" description="FAD-binding FR-type" evidence="15">
    <location>
        <begin position="652"/>
        <end position="909"/>
    </location>
</feature>
<organism evidence="16 17">
    <name type="scientific">Lymnaea stagnalis</name>
    <name type="common">Great pond snail</name>
    <name type="synonym">Helix stagnalis</name>
    <dbReference type="NCBI Taxonomy" id="6523"/>
    <lineage>
        <taxon>Eukaryota</taxon>
        <taxon>Metazoa</taxon>
        <taxon>Spiralia</taxon>
        <taxon>Lophotrochozoa</taxon>
        <taxon>Mollusca</taxon>
        <taxon>Gastropoda</taxon>
        <taxon>Heterobranchia</taxon>
        <taxon>Euthyneura</taxon>
        <taxon>Panpulmonata</taxon>
        <taxon>Hygrophila</taxon>
        <taxon>Lymnaeoidea</taxon>
        <taxon>Lymnaeidae</taxon>
        <taxon>Lymnaea</taxon>
    </lineage>
</organism>
<dbReference type="PANTHER" id="PTHR43410">
    <property type="entry name" value="NITRIC OXIDE SYNTHASE OXYGENASE"/>
    <property type="match status" value="1"/>
</dbReference>
<name>A0AAV2IGK9_LYMST</name>
<dbReference type="GO" id="GO:0005516">
    <property type="term" value="F:calmodulin binding"/>
    <property type="evidence" value="ECO:0007669"/>
    <property type="project" value="UniProtKB-KW"/>
</dbReference>
<dbReference type="InterPro" id="IPR044943">
    <property type="entry name" value="NOS_dom_1"/>
</dbReference>
<dbReference type="GO" id="GO:0006809">
    <property type="term" value="P:nitric oxide biosynthetic process"/>
    <property type="evidence" value="ECO:0007669"/>
    <property type="project" value="InterPro"/>
</dbReference>
<evidence type="ECO:0000256" key="3">
    <source>
        <dbReference type="ARBA" id="ARBA00022617"/>
    </source>
</evidence>
<dbReference type="FunFam" id="3.90.440.10:FF:000001">
    <property type="entry name" value="Endothelial nitric oxide synthase"/>
    <property type="match status" value="1"/>
</dbReference>
<dbReference type="EMBL" id="CAXITT010000691">
    <property type="protein sequence ID" value="CAL1545255.1"/>
    <property type="molecule type" value="Genomic_DNA"/>
</dbReference>
<keyword evidence="3 12" id="KW-0349">Heme</keyword>
<dbReference type="InterPro" id="IPR044940">
    <property type="entry name" value="NOS_dom_2"/>
</dbReference>
<keyword evidence="7 12" id="KW-0274">FAD</keyword>
<dbReference type="Gene3D" id="3.40.50.80">
    <property type="entry name" value="Nucleotide-binding domain of ferredoxin-NADP reductase (FNR) module"/>
    <property type="match status" value="2"/>
</dbReference>
<dbReference type="AlphaFoldDB" id="A0AAV2IGK9"/>
<evidence type="ECO:0000256" key="13">
    <source>
        <dbReference type="PIRSR" id="PIRSR000333-1"/>
    </source>
</evidence>
<dbReference type="InterPro" id="IPR001433">
    <property type="entry name" value="OxRdtase_FAD/NAD-bd"/>
</dbReference>
<dbReference type="InterPro" id="IPR001709">
    <property type="entry name" value="Flavoprot_Pyr_Nucl_cyt_Rdtase"/>
</dbReference>
<dbReference type="PRINTS" id="PR00371">
    <property type="entry name" value="FPNCR"/>
</dbReference>
<comment type="caution">
    <text evidence="16">The sequence shown here is derived from an EMBL/GenBank/DDBJ whole genome shotgun (WGS) entry which is preliminary data.</text>
</comment>
<evidence type="ECO:0000256" key="8">
    <source>
        <dbReference type="ARBA" id="ARBA00022857"/>
    </source>
</evidence>
<dbReference type="Gene3D" id="3.90.1230.10">
    <property type="entry name" value="Nitric Oxide Synthase, Chain A, domain 3"/>
    <property type="match status" value="1"/>
</dbReference>
<dbReference type="FunFam" id="1.20.990.10:FF:000002">
    <property type="entry name" value="Nitric oxide synthase"/>
    <property type="match status" value="1"/>
</dbReference>
<dbReference type="GO" id="GO:0020037">
    <property type="term" value="F:heme binding"/>
    <property type="evidence" value="ECO:0007669"/>
    <property type="project" value="InterPro"/>
</dbReference>
<dbReference type="GO" id="GO:0004517">
    <property type="term" value="F:nitric-oxide synthase activity"/>
    <property type="evidence" value="ECO:0007669"/>
    <property type="project" value="UniProtKB-EC"/>
</dbReference>
<dbReference type="GO" id="GO:0050661">
    <property type="term" value="F:NADP binding"/>
    <property type="evidence" value="ECO:0007669"/>
    <property type="project" value="InterPro"/>
</dbReference>
<evidence type="ECO:0000256" key="2">
    <source>
        <dbReference type="ARBA" id="ARBA00006267"/>
    </source>
</evidence>
<dbReference type="InterPro" id="IPR017927">
    <property type="entry name" value="FAD-bd_FR_type"/>
</dbReference>
<dbReference type="Pfam" id="PF00667">
    <property type="entry name" value="FAD_binding_1"/>
    <property type="match status" value="1"/>
</dbReference>
<comment type="function">
    <text evidence="12">Produces nitric oxide (NO) which is a messenger molecule with diverse functions.</text>
</comment>
<dbReference type="InterPro" id="IPR017938">
    <property type="entry name" value="Riboflavin_synthase-like_b-brl"/>
</dbReference>
<dbReference type="EC" id="1.14.13.39" evidence="12"/>
<dbReference type="PROSITE" id="PS51384">
    <property type="entry name" value="FAD_FR"/>
    <property type="match status" value="1"/>
</dbReference>
<dbReference type="InterPro" id="IPR001094">
    <property type="entry name" value="Flavdoxin-like"/>
</dbReference>
<keyword evidence="4" id="KW-0285">Flavoprotein</keyword>
<dbReference type="InterPro" id="IPR044944">
    <property type="entry name" value="NOS_dom_3"/>
</dbReference>
<dbReference type="GO" id="GO:0010181">
    <property type="term" value="F:FMN binding"/>
    <property type="evidence" value="ECO:0007669"/>
    <property type="project" value="InterPro"/>
</dbReference>
<dbReference type="GO" id="GO:0046872">
    <property type="term" value="F:metal ion binding"/>
    <property type="evidence" value="ECO:0007669"/>
    <property type="project" value="UniProtKB-KW"/>
</dbReference>
<dbReference type="InterPro" id="IPR050607">
    <property type="entry name" value="NOS"/>
</dbReference>
<dbReference type="Gene3D" id="2.40.30.10">
    <property type="entry name" value="Translation factors"/>
    <property type="match status" value="1"/>
</dbReference>
<evidence type="ECO:0000259" key="14">
    <source>
        <dbReference type="PROSITE" id="PS50902"/>
    </source>
</evidence>
<protein>
    <recommendedName>
        <fullName evidence="12">Nitric oxide synthase</fullName>
        <ecNumber evidence="12">1.14.13.39</ecNumber>
    </recommendedName>
</protein>
<evidence type="ECO:0000256" key="10">
    <source>
        <dbReference type="ARBA" id="ARBA00023002"/>
    </source>
</evidence>
<dbReference type="InterPro" id="IPR036119">
    <property type="entry name" value="NOS_N_sf"/>
</dbReference>
<proteinExistence type="inferred from homology"/>
<dbReference type="Gene3D" id="3.40.50.360">
    <property type="match status" value="1"/>
</dbReference>
<dbReference type="PRINTS" id="PR00369">
    <property type="entry name" value="FLAVODOXIN"/>
</dbReference>
<dbReference type="SUPFAM" id="SSF56512">
    <property type="entry name" value="Nitric oxide (NO) synthase oxygenase domain"/>
    <property type="match status" value="1"/>
</dbReference>
<feature type="domain" description="Flavodoxin-like" evidence="14">
    <location>
        <begin position="427"/>
        <end position="610"/>
    </location>
</feature>
<dbReference type="InterPro" id="IPR039261">
    <property type="entry name" value="FNR_nucleotide-bd"/>
</dbReference>
<comment type="cofactor">
    <cofactor evidence="12">
        <name>FAD</name>
        <dbReference type="ChEBI" id="CHEBI:57692"/>
    </cofactor>
    <text evidence="12">Binds 1 FAD.</text>
</comment>
<dbReference type="InterPro" id="IPR023173">
    <property type="entry name" value="NADPH_Cyt_P450_Rdtase_alpha"/>
</dbReference>
<evidence type="ECO:0000256" key="1">
    <source>
        <dbReference type="ARBA" id="ARBA00001970"/>
    </source>
</evidence>
<comment type="similarity">
    <text evidence="2 12">Belongs to the NOS family.</text>
</comment>
<dbReference type="InterPro" id="IPR004030">
    <property type="entry name" value="NOS_N"/>
</dbReference>
<dbReference type="Gene3D" id="3.90.340.10">
    <property type="entry name" value="Nitric Oxide Synthase, Chain A, domain 1"/>
    <property type="match status" value="1"/>
</dbReference>
<keyword evidence="9 12" id="KW-0112">Calmodulin-binding</keyword>
<dbReference type="SUPFAM" id="SSF63380">
    <property type="entry name" value="Riboflavin synthase domain-like"/>
    <property type="match status" value="1"/>
</dbReference>
<dbReference type="Pfam" id="PF02898">
    <property type="entry name" value="NO_synthase"/>
    <property type="match status" value="1"/>
</dbReference>
<feature type="binding site" description="axial binding residue" evidence="13">
    <location>
        <position position="82"/>
    </location>
    <ligand>
        <name>heme b</name>
        <dbReference type="ChEBI" id="CHEBI:60344"/>
    </ligand>
    <ligandPart>
        <name>Fe</name>
        <dbReference type="ChEBI" id="CHEBI:18248"/>
    </ligandPart>
</feature>
<keyword evidence="8 12" id="KW-0521">NADP</keyword>
<evidence type="ECO:0000256" key="9">
    <source>
        <dbReference type="ARBA" id="ARBA00022860"/>
    </source>
</evidence>
<dbReference type="SUPFAM" id="SSF52218">
    <property type="entry name" value="Flavoproteins"/>
    <property type="match status" value="1"/>
</dbReference>
<dbReference type="Gene3D" id="3.90.440.10">
    <property type="entry name" value="Nitric Oxide Synthase,Heme Domain,Chain A domain 2"/>
    <property type="match status" value="1"/>
</dbReference>
<evidence type="ECO:0000256" key="6">
    <source>
        <dbReference type="ARBA" id="ARBA00022723"/>
    </source>
</evidence>
<dbReference type="Gene3D" id="1.20.990.10">
    <property type="entry name" value="NADPH-cytochrome p450 Reductase, Chain A, domain 3"/>
    <property type="match status" value="1"/>
</dbReference>
<dbReference type="SUPFAM" id="SSF57997">
    <property type="entry name" value="Tropomyosin"/>
    <property type="match status" value="1"/>
</dbReference>
<keyword evidence="5 12" id="KW-0288">FMN</keyword>
<dbReference type="PANTHER" id="PTHR43410:SF1">
    <property type="entry name" value="NITRIC OXIDE SYNTHASE"/>
    <property type="match status" value="1"/>
</dbReference>
<dbReference type="PIRSF" id="PIRSF000333">
    <property type="entry name" value="NOS"/>
    <property type="match status" value="1"/>
</dbReference>
<evidence type="ECO:0000256" key="4">
    <source>
        <dbReference type="ARBA" id="ARBA00022630"/>
    </source>
</evidence>
<evidence type="ECO:0000313" key="16">
    <source>
        <dbReference type="EMBL" id="CAL1545255.1"/>
    </source>
</evidence>
<keyword evidence="17" id="KW-1185">Reference proteome</keyword>
<dbReference type="PROSITE" id="PS60001">
    <property type="entry name" value="NOS"/>
    <property type="match status" value="1"/>
</dbReference>
<evidence type="ECO:0000313" key="17">
    <source>
        <dbReference type="Proteomes" id="UP001497497"/>
    </source>
</evidence>
<dbReference type="Proteomes" id="UP001497497">
    <property type="component" value="Unassembled WGS sequence"/>
</dbReference>
<dbReference type="Pfam" id="PF00258">
    <property type="entry name" value="Flavodoxin_1"/>
    <property type="match status" value="1"/>
</dbReference>
<dbReference type="InterPro" id="IPR012144">
    <property type="entry name" value="NOS_euk"/>
</dbReference>
<comment type="cofactor">
    <cofactor evidence="12">
        <name>FMN</name>
        <dbReference type="ChEBI" id="CHEBI:58210"/>
    </cofactor>
    <text evidence="12">Binds 1 FMN.</text>
</comment>
<dbReference type="Pfam" id="PF00175">
    <property type="entry name" value="NAD_binding_1"/>
    <property type="match status" value="1"/>
</dbReference>
<evidence type="ECO:0000256" key="11">
    <source>
        <dbReference type="ARBA" id="ARBA00023004"/>
    </source>
</evidence>
<reference evidence="16 17" key="1">
    <citation type="submission" date="2024-04" db="EMBL/GenBank/DDBJ databases">
        <authorList>
            <consortium name="Genoscope - CEA"/>
            <person name="William W."/>
        </authorList>
    </citation>
    <scope>NUCLEOTIDE SEQUENCE [LARGE SCALE GENOMIC DNA]</scope>
</reference>
<dbReference type="PROSITE" id="PS50902">
    <property type="entry name" value="FLAVODOXIN_LIKE"/>
    <property type="match status" value="1"/>
</dbReference>
<accession>A0AAV2IGK9</accession>
<evidence type="ECO:0000259" key="15">
    <source>
        <dbReference type="PROSITE" id="PS51384"/>
    </source>
</evidence>
<comment type="cofactor">
    <cofactor evidence="1 12">
        <name>heme b</name>
        <dbReference type="ChEBI" id="CHEBI:60344"/>
    </cofactor>
</comment>
<gene>
    <name evidence="16" type="ORF">GSLYS_00018738001</name>
</gene>
<comment type="catalytic activity">
    <reaction evidence="12">
        <text>2 L-arginine + 3 NADPH + 4 O2 + H(+) = 2 L-citrulline + 2 nitric oxide + 3 NADP(+) + 4 H2O</text>
        <dbReference type="Rhea" id="RHEA:19897"/>
        <dbReference type="ChEBI" id="CHEBI:15377"/>
        <dbReference type="ChEBI" id="CHEBI:15378"/>
        <dbReference type="ChEBI" id="CHEBI:15379"/>
        <dbReference type="ChEBI" id="CHEBI:16480"/>
        <dbReference type="ChEBI" id="CHEBI:32682"/>
        <dbReference type="ChEBI" id="CHEBI:57743"/>
        <dbReference type="ChEBI" id="CHEBI:57783"/>
        <dbReference type="ChEBI" id="CHEBI:58349"/>
        <dbReference type="EC" id="1.14.13.39"/>
    </reaction>
</comment>
<keyword evidence="10 12" id="KW-0560">Oxidoreductase</keyword>
<keyword evidence="11 12" id="KW-0408">Iron</keyword>
<sequence>MGSLSQQAHGPPDAPRSKEELLLHAKDFINQYFTSFEMNKTRAHFHRLGEINDLIEKSGTYDLTIAELTFGAKHAWRNAPGCIGRSQWSKLQVFDAREIETPREMFEALCSHIRYATNEGKIRSTITIFPQRKEGRPDFRVWNTQLISYAGYKLGDGKVIGDPANVEFTEMCVEMGWKPKHGMFDLLPLVLSAAENSPEYFELPTELVLEVTLKHPEYPWFAEMGLKWYALPTDSGMLLDCGGLEFPSCPFNGWFMGTMIGSRNLCDPHRYNMLEPIGLKMGLNTETASSLWKDQVLIEANVAVLFSFESANVTIVNHHDASTDFILHMDKEIKLRGGCPSDWVRMVPPMSGSTLEVFHQEMLLYYLHPAFVRQDIKPWRKHSWKRDQNLPISSCNPKRKLGFKALARAVEFSASLMSKALSSRVKCSILYATETGRSERFARRLYEIFKPVFHSRVICMDDYVVESLEHESLVMVITSTFSNGEPPENGKRFAQSLLDMKRKYDCDLRFVESCSSISTCIKSSIFTEGPLGADVMGDKQSLAIGTGPLCNVRFAVFGLGSKAYPYYAAYGKYIYLMFQKLGAERLVDFCSGDALYGQEESFRTWSLGVFKASIEAFCLGEYVNTTPGPQTKGDLISCSLDKVRIVPVESCKEPDLCQVLSNIHGKEITPFMLSERIQLQAKDSDQQTILVKMHMPNATDLKYAPGDHVGIFPANSPDIVDAILVRLDTTIGPDQVIRTDISTQLEGTDETWRSHEKLPNCSLRTAFSFLLDVTTTPSQEILQVLASQASSDMDKHRLQLLATNSEAYEKWRLDLSPNILEILDEFPSLKIPPSLLLTQLPLLQPRYYSISSSQLKNPNEVHATIAVVRFKTQDDGPVHEGVCSSWLNRSPTGTVVPCFLRSAPHFHLPEDPFLPIIMIGPGSGIAPFRSFWQQRVGEIENTMPSCENTMPSCENTMPSCENTMPSCENTVPSCENSMPSSENTMPSCENSMPSCENTMPSCENTMPTCENTMPSCENTMPSCENTMPSCENTMPSCENTMPSCENTMPLCENTMPSCENTTPSRKFLQIAYRQNSFPSEAKNHFGEMVLYTGCRTAQHMIYAAELEEMKQLGVLSNYHVALSREAALPKIYVQDIIIKNAAAVYEIIMKKGGHFYVSGDVSMAHDVTRALELVLCQQGGIEREEAAKEVMNLRDQNRFHEDIFGSFVRKTGEKRSEDQ</sequence>
<evidence type="ECO:0000256" key="7">
    <source>
        <dbReference type="ARBA" id="ARBA00022827"/>
    </source>
</evidence>
<evidence type="ECO:0000256" key="12">
    <source>
        <dbReference type="PIRNR" id="PIRNR000333"/>
    </source>
</evidence>
<dbReference type="GO" id="GO:0050660">
    <property type="term" value="F:flavin adenine dinucleotide binding"/>
    <property type="evidence" value="ECO:0007669"/>
    <property type="project" value="InterPro"/>
</dbReference>
<dbReference type="InterPro" id="IPR003097">
    <property type="entry name" value="CysJ-like_FAD-binding"/>
</dbReference>
<dbReference type="InterPro" id="IPR029039">
    <property type="entry name" value="Flavoprotein-like_sf"/>
</dbReference>